<name>A0A9D3N5R9_9TELE</name>
<reference evidence="2 3" key="1">
    <citation type="submission" date="2021-06" db="EMBL/GenBank/DDBJ databases">
        <title>Chromosome-level genome assembly of the red-tail catfish (Hemibagrus wyckioides).</title>
        <authorList>
            <person name="Shao F."/>
        </authorList>
    </citation>
    <scope>NUCLEOTIDE SEQUENCE [LARGE SCALE GENOMIC DNA]</scope>
    <source>
        <strain evidence="2">EC202008001</strain>
        <tissue evidence="2">Blood</tissue>
    </source>
</reference>
<proteinExistence type="predicted"/>
<accession>A0A9D3N5R9</accession>
<dbReference type="EMBL" id="JAHKSW010000027">
    <property type="protein sequence ID" value="KAG7315015.1"/>
    <property type="molecule type" value="Genomic_DNA"/>
</dbReference>
<evidence type="ECO:0000313" key="3">
    <source>
        <dbReference type="Proteomes" id="UP000824219"/>
    </source>
</evidence>
<sequence length="81" mass="8437">MGSDRTIPAAGSPSLGGDDVSLEHGAPELSSGDVWQEWEFDCGSESVILLWEPPALPQNPSQLAGLGVDGSASHTSLWSVF</sequence>
<evidence type="ECO:0000313" key="2">
    <source>
        <dbReference type="EMBL" id="KAG7315015.1"/>
    </source>
</evidence>
<dbReference type="AlphaFoldDB" id="A0A9D3N5R9"/>
<organism evidence="2 3">
    <name type="scientific">Hemibagrus wyckioides</name>
    <dbReference type="NCBI Taxonomy" id="337641"/>
    <lineage>
        <taxon>Eukaryota</taxon>
        <taxon>Metazoa</taxon>
        <taxon>Chordata</taxon>
        <taxon>Craniata</taxon>
        <taxon>Vertebrata</taxon>
        <taxon>Euteleostomi</taxon>
        <taxon>Actinopterygii</taxon>
        <taxon>Neopterygii</taxon>
        <taxon>Teleostei</taxon>
        <taxon>Ostariophysi</taxon>
        <taxon>Siluriformes</taxon>
        <taxon>Bagridae</taxon>
        <taxon>Hemibagrus</taxon>
    </lineage>
</organism>
<feature type="region of interest" description="Disordered" evidence="1">
    <location>
        <begin position="1"/>
        <end position="28"/>
    </location>
</feature>
<dbReference type="Proteomes" id="UP000824219">
    <property type="component" value="Linkage Group LG27"/>
</dbReference>
<evidence type="ECO:0000256" key="1">
    <source>
        <dbReference type="SAM" id="MobiDB-lite"/>
    </source>
</evidence>
<gene>
    <name evidence="2" type="ORF">KOW79_021103</name>
</gene>
<protein>
    <submittedName>
        <fullName evidence="2">Uncharacterized protein</fullName>
    </submittedName>
</protein>
<comment type="caution">
    <text evidence="2">The sequence shown here is derived from an EMBL/GenBank/DDBJ whole genome shotgun (WGS) entry which is preliminary data.</text>
</comment>
<keyword evidence="3" id="KW-1185">Reference proteome</keyword>